<keyword evidence="10" id="KW-0067">ATP-binding</keyword>
<dbReference type="PANTHER" id="PTHR23155:SF1152">
    <property type="entry name" value="AAA+ ATPASE DOMAIN-CONTAINING PROTEIN"/>
    <property type="match status" value="1"/>
</dbReference>
<evidence type="ECO:0000313" key="13">
    <source>
        <dbReference type="EMBL" id="EYU23615.1"/>
    </source>
</evidence>
<dbReference type="Gene3D" id="3.80.10.10">
    <property type="entry name" value="Ribonuclease Inhibitor"/>
    <property type="match status" value="1"/>
</dbReference>
<protein>
    <submittedName>
        <fullName evidence="13">Uncharacterized protein</fullName>
    </submittedName>
</protein>
<feature type="non-terminal residue" evidence="13">
    <location>
        <position position="1"/>
    </location>
</feature>
<evidence type="ECO:0000256" key="5">
    <source>
        <dbReference type="ARBA" id="ARBA00022614"/>
    </source>
</evidence>
<evidence type="ECO:0000256" key="6">
    <source>
        <dbReference type="ARBA" id="ARBA00022667"/>
    </source>
</evidence>
<feature type="domain" description="NB-ARC" evidence="11">
    <location>
        <begin position="51"/>
        <end position="221"/>
    </location>
</feature>
<dbReference type="InterPro" id="IPR058922">
    <property type="entry name" value="WHD_DRP"/>
</dbReference>
<dbReference type="STRING" id="4155.A0A022QAS1"/>
<dbReference type="InterPro" id="IPR044974">
    <property type="entry name" value="Disease_R_plants"/>
</dbReference>
<comment type="similarity">
    <text evidence="3">Belongs to the disease resistance NB-LRR family.</text>
</comment>
<dbReference type="GO" id="GO:0005737">
    <property type="term" value="C:cytoplasm"/>
    <property type="evidence" value="ECO:0007669"/>
    <property type="project" value="UniProtKB-SubCell"/>
</dbReference>
<dbReference type="SUPFAM" id="SSF52058">
    <property type="entry name" value="L domain-like"/>
    <property type="match status" value="1"/>
</dbReference>
<keyword evidence="4" id="KW-0963">Cytoplasm</keyword>
<evidence type="ECO:0000256" key="8">
    <source>
        <dbReference type="ARBA" id="ARBA00022741"/>
    </source>
</evidence>
<dbReference type="GO" id="GO:0043531">
    <property type="term" value="F:ADP binding"/>
    <property type="evidence" value="ECO:0007669"/>
    <property type="project" value="InterPro"/>
</dbReference>
<dbReference type="SUPFAM" id="SSF52540">
    <property type="entry name" value="P-loop containing nucleoside triphosphate hydrolases"/>
    <property type="match status" value="1"/>
</dbReference>
<comment type="subcellular location">
    <subcellularLocation>
        <location evidence="2">Cytoplasm</location>
    </subcellularLocation>
</comment>
<reference evidence="13 14" key="1">
    <citation type="journal article" date="2013" name="Proc. Natl. Acad. Sci. U.S.A.">
        <title>Fine-scale variation in meiotic recombination in Mimulus inferred from population shotgun sequencing.</title>
        <authorList>
            <person name="Hellsten U."/>
            <person name="Wright K.M."/>
            <person name="Jenkins J."/>
            <person name="Shu S."/>
            <person name="Yuan Y."/>
            <person name="Wessler S.R."/>
            <person name="Schmutz J."/>
            <person name="Willis J.H."/>
            <person name="Rokhsar D.S."/>
        </authorList>
    </citation>
    <scope>NUCLEOTIDE SEQUENCE [LARGE SCALE GENOMIC DNA]</scope>
    <source>
        <strain evidence="14">cv. DUN x IM62</strain>
    </source>
</reference>
<dbReference type="EMBL" id="KI632161">
    <property type="protein sequence ID" value="EYU23615.1"/>
    <property type="molecule type" value="Genomic_DNA"/>
</dbReference>
<keyword evidence="8" id="KW-0547">Nucleotide-binding</keyword>
<dbReference type="Proteomes" id="UP000030748">
    <property type="component" value="Unassembled WGS sequence"/>
</dbReference>
<dbReference type="AlphaFoldDB" id="A0A022QAS1"/>
<evidence type="ECO:0000256" key="7">
    <source>
        <dbReference type="ARBA" id="ARBA00022737"/>
    </source>
</evidence>
<dbReference type="PANTHER" id="PTHR23155">
    <property type="entry name" value="DISEASE RESISTANCE PROTEIN RP"/>
    <property type="match status" value="1"/>
</dbReference>
<dbReference type="PRINTS" id="PR00364">
    <property type="entry name" value="DISEASERSIST"/>
</dbReference>
<dbReference type="Gene3D" id="1.10.10.10">
    <property type="entry name" value="Winged helix-like DNA-binding domain superfamily/Winged helix DNA-binding domain"/>
    <property type="match status" value="1"/>
</dbReference>
<dbReference type="GO" id="GO:0009626">
    <property type="term" value="P:plant-type hypersensitive response"/>
    <property type="evidence" value="ECO:0007669"/>
    <property type="project" value="UniProtKB-KW"/>
</dbReference>
<dbReference type="InterPro" id="IPR042197">
    <property type="entry name" value="Apaf_helical"/>
</dbReference>
<evidence type="ECO:0000313" key="14">
    <source>
        <dbReference type="Proteomes" id="UP000030748"/>
    </source>
</evidence>
<dbReference type="InterPro" id="IPR002182">
    <property type="entry name" value="NB-ARC"/>
</dbReference>
<dbReference type="InterPro" id="IPR036388">
    <property type="entry name" value="WH-like_DNA-bd_sf"/>
</dbReference>
<evidence type="ECO:0000256" key="9">
    <source>
        <dbReference type="ARBA" id="ARBA00022821"/>
    </source>
</evidence>
<keyword evidence="5" id="KW-0433">Leucine-rich repeat</keyword>
<evidence type="ECO:0000256" key="4">
    <source>
        <dbReference type="ARBA" id="ARBA00022490"/>
    </source>
</evidence>
<sequence>TKARRRFLCSNRKQVEEGLHSRDDSLIPSGIDCFGEDESEMVGLSDRYMTIKDRITNKLSPSARMAVSLRGMAGIGKTAIAKKLFLDPLISTHFDRRAFVTIGPKGQFEDVLLDILKQVNRGVDENIVLMKGEGKLNGLKRMVQGRLTESRYFIVLDDVWVMELLYQLVDLFPDNNNGSKILLTTRLEQVAEIANEHCRYDIRFLDKRESWDLLRHKVFDEMPCPIELERAGKKIAENCEGLPLLIVTVAEFLSRAEKTREYWNMVANDKQNSVFVGAYDQMSKVLYPSYNYLPQHLKPCFLYMAVFPQNYKIPRSKLFNFWIVEGFLELACSPDYSANQFFESLVSCSLVLVHKWSGVMKTCSLHSSFWYLCNQEARKSKFFHGLKSLDDGLAEESLESQRRLCIRNNVLFGIKDVFDSMASVSMVRSVLCTGPYHQYPVPIYLGLKLLKILDALTIRLYEFPIEVLNQVQLTYLAITFNGKVPSSISKLWNLEYLIVNRHLSIVKSDDGNSSYLPTEIWDMKELKHLQVMGSNLPKPREGSFLPNLSTLLNVSARSCTKDVLERIPNLQKLGFRNEVAPDNNADQPLRFFDCVSDLRELKILKCIIVNPIFKNEVASPLFPLSIFSSNLYQLNLSGFGYPWEEMKKISSLPKLEVLNLRCYAFRGPKWEVDRREFPNLRFLLIEDTDLVHWTTDDDYCLKELMYMKMKHCYKLKEIPRKFGLSVQKIELIECNPLAEVFIDGGYSESSFIRE</sequence>
<keyword evidence="7" id="KW-0677">Repeat</keyword>
<dbReference type="Gene3D" id="1.10.8.430">
    <property type="entry name" value="Helical domain of apoptotic protease-activating factors"/>
    <property type="match status" value="1"/>
</dbReference>
<dbReference type="Pfam" id="PF23559">
    <property type="entry name" value="WHD_DRP"/>
    <property type="match status" value="1"/>
</dbReference>
<dbReference type="InterPro" id="IPR027417">
    <property type="entry name" value="P-loop_NTPase"/>
</dbReference>
<comment type="function">
    <text evidence="1">Confers resistance to late blight (Phytophthora infestans) races carrying the avirulence gene Avr1. Resistance proteins guard the plant against pathogens that contain an appropriate avirulence protein via an indirect interaction with this avirulence protein. That triggers a defense system including the hypersensitive response, which restricts the pathogen growth.</text>
</comment>
<evidence type="ECO:0000259" key="12">
    <source>
        <dbReference type="Pfam" id="PF23559"/>
    </source>
</evidence>
<keyword evidence="6" id="KW-0381">Hypersensitive response</keyword>
<evidence type="ECO:0000256" key="1">
    <source>
        <dbReference type="ARBA" id="ARBA00002074"/>
    </source>
</evidence>
<keyword evidence="14" id="KW-1185">Reference proteome</keyword>
<organism evidence="13 14">
    <name type="scientific">Erythranthe guttata</name>
    <name type="common">Yellow monkey flower</name>
    <name type="synonym">Mimulus guttatus</name>
    <dbReference type="NCBI Taxonomy" id="4155"/>
    <lineage>
        <taxon>Eukaryota</taxon>
        <taxon>Viridiplantae</taxon>
        <taxon>Streptophyta</taxon>
        <taxon>Embryophyta</taxon>
        <taxon>Tracheophyta</taxon>
        <taxon>Spermatophyta</taxon>
        <taxon>Magnoliopsida</taxon>
        <taxon>eudicotyledons</taxon>
        <taxon>Gunneridae</taxon>
        <taxon>Pentapetalae</taxon>
        <taxon>asterids</taxon>
        <taxon>lamiids</taxon>
        <taxon>Lamiales</taxon>
        <taxon>Phrymaceae</taxon>
        <taxon>Erythranthe</taxon>
    </lineage>
</organism>
<dbReference type="eggNOG" id="KOG4658">
    <property type="taxonomic scope" value="Eukaryota"/>
</dbReference>
<evidence type="ECO:0000256" key="2">
    <source>
        <dbReference type="ARBA" id="ARBA00004496"/>
    </source>
</evidence>
<proteinExistence type="inferred from homology"/>
<dbReference type="Pfam" id="PF00931">
    <property type="entry name" value="NB-ARC"/>
    <property type="match status" value="1"/>
</dbReference>
<evidence type="ECO:0000256" key="3">
    <source>
        <dbReference type="ARBA" id="ARBA00008894"/>
    </source>
</evidence>
<feature type="domain" description="Disease resistance protein winged helix" evidence="12">
    <location>
        <begin position="306"/>
        <end position="368"/>
    </location>
</feature>
<dbReference type="InterPro" id="IPR032675">
    <property type="entry name" value="LRR_dom_sf"/>
</dbReference>
<accession>A0A022QAS1</accession>
<evidence type="ECO:0000259" key="11">
    <source>
        <dbReference type="Pfam" id="PF00931"/>
    </source>
</evidence>
<gene>
    <name evidence="13" type="ORF">MIMGU_mgv1a019724mg</name>
</gene>
<dbReference type="Gene3D" id="3.40.50.300">
    <property type="entry name" value="P-loop containing nucleotide triphosphate hydrolases"/>
    <property type="match status" value="1"/>
</dbReference>
<keyword evidence="9" id="KW-0611">Plant defense</keyword>
<name>A0A022QAS1_ERYGU</name>
<evidence type="ECO:0000256" key="10">
    <source>
        <dbReference type="ARBA" id="ARBA00022840"/>
    </source>
</evidence>